<dbReference type="GO" id="GO:0006078">
    <property type="term" value="P:(1-&gt;6)-beta-D-glucan biosynthetic process"/>
    <property type="evidence" value="ECO:0007669"/>
    <property type="project" value="InterPro"/>
</dbReference>
<protein>
    <recommendedName>
        <fullName evidence="3">Yeast cell wall synthesis Kre9/Knh1-like N-terminal domain-containing protein</fullName>
    </recommendedName>
</protein>
<feature type="domain" description="Yeast cell wall synthesis Kre9/Knh1-like N-terminal" evidence="3">
    <location>
        <begin position="22"/>
        <end position="117"/>
    </location>
</feature>
<dbReference type="InterPro" id="IPR018466">
    <property type="entry name" value="Kre9/Knh1-like_N"/>
</dbReference>
<keyword evidence="1 2" id="KW-0732">Signal</keyword>
<dbReference type="PANTHER" id="PTHR28154">
    <property type="entry name" value="CELL WALL SYNTHESIS PROTEIN KNH1-RELATED"/>
    <property type="match status" value="1"/>
</dbReference>
<dbReference type="OrthoDB" id="2432613at2759"/>
<dbReference type="GO" id="GO:0042546">
    <property type="term" value="P:cell wall biogenesis"/>
    <property type="evidence" value="ECO:0007669"/>
    <property type="project" value="InterPro"/>
</dbReference>
<dbReference type="GO" id="GO:0031505">
    <property type="term" value="P:fungal-type cell wall organization"/>
    <property type="evidence" value="ECO:0007669"/>
    <property type="project" value="TreeGrafter"/>
</dbReference>
<dbReference type="PANTHER" id="PTHR28154:SF1">
    <property type="entry name" value="CELL WALL SYNTHESIS PROTEIN KNH1-RELATED"/>
    <property type="match status" value="1"/>
</dbReference>
<dbReference type="InterPro" id="IPR045328">
    <property type="entry name" value="Kre9/Knh1"/>
</dbReference>
<reference evidence="4" key="1">
    <citation type="submission" date="2021-07" db="EMBL/GenBank/DDBJ databases">
        <authorList>
            <person name="Branca A.L. A."/>
        </authorList>
    </citation>
    <scope>NUCLEOTIDE SEQUENCE</scope>
</reference>
<organism evidence="4 5">
    <name type="scientific">Penicillium salamii</name>
    <dbReference type="NCBI Taxonomy" id="1612424"/>
    <lineage>
        <taxon>Eukaryota</taxon>
        <taxon>Fungi</taxon>
        <taxon>Dikarya</taxon>
        <taxon>Ascomycota</taxon>
        <taxon>Pezizomycotina</taxon>
        <taxon>Eurotiomycetes</taxon>
        <taxon>Eurotiomycetidae</taxon>
        <taxon>Eurotiales</taxon>
        <taxon>Aspergillaceae</taxon>
        <taxon>Penicillium</taxon>
    </lineage>
</organism>
<evidence type="ECO:0000313" key="5">
    <source>
        <dbReference type="Proteomes" id="UP001152649"/>
    </source>
</evidence>
<accession>A0A9W4JYI1</accession>
<dbReference type="GO" id="GO:0005576">
    <property type="term" value="C:extracellular region"/>
    <property type="evidence" value="ECO:0007669"/>
    <property type="project" value="TreeGrafter"/>
</dbReference>
<gene>
    <name evidence="4" type="ORF">PSALAMII_LOCUS9783</name>
</gene>
<dbReference type="Proteomes" id="UP001152649">
    <property type="component" value="Unassembled WGS sequence"/>
</dbReference>
<keyword evidence="5" id="KW-1185">Reference proteome</keyword>
<comment type="caution">
    <text evidence="4">The sequence shown here is derived from an EMBL/GenBank/DDBJ whole genome shotgun (WGS) entry which is preliminary data.</text>
</comment>
<name>A0A9W4JYI1_9EURO</name>
<evidence type="ECO:0000313" key="4">
    <source>
        <dbReference type="EMBL" id="CAG8420201.1"/>
    </source>
</evidence>
<feature type="signal peptide" evidence="2">
    <location>
        <begin position="1"/>
        <end position="19"/>
    </location>
</feature>
<evidence type="ECO:0000256" key="2">
    <source>
        <dbReference type="SAM" id="SignalP"/>
    </source>
</evidence>
<evidence type="ECO:0000256" key="1">
    <source>
        <dbReference type="ARBA" id="ARBA00022729"/>
    </source>
</evidence>
<proteinExistence type="predicted"/>
<dbReference type="Pfam" id="PF10342">
    <property type="entry name" value="Kre9_KNH"/>
    <property type="match status" value="1"/>
</dbReference>
<sequence length="329" mass="35484">MRTQWLSVASFVWTAYGQAVSPVSSLTFDGAGAVSLFWGMDSAPTSRYDFYLCAGDETTDTYDSLSQVIKNGVYAAGDMVTFAVDQNIGGNDPDAYFLKIVLSDPYDYWSGFTSHFTLTNMTGSFSEKVTTALKTMEPRPAIMASWPPIDEDRLLEAEEVASAFNITSSPSTSAEKVLQFPTPTAQSGIEHELRKRQVAAAGVAAAAAPAAAPAAAAVDQHTVPYGDQTGLTKYAPMPKKAGSTIATRSATPQYPPFPFDIATAYLSAATVQYTEMAYATWTANSIENTVCCTADPSQSRLLTVYSQAPAAPTPTLDKRMQKWLDRWKD</sequence>
<evidence type="ECO:0000259" key="3">
    <source>
        <dbReference type="Pfam" id="PF10342"/>
    </source>
</evidence>
<feature type="chain" id="PRO_5040752164" description="Yeast cell wall synthesis Kre9/Knh1-like N-terminal domain-containing protein" evidence="2">
    <location>
        <begin position="20"/>
        <end position="329"/>
    </location>
</feature>
<dbReference type="AlphaFoldDB" id="A0A9W4JYI1"/>
<dbReference type="EMBL" id="CAJVPG010000441">
    <property type="protein sequence ID" value="CAG8420201.1"/>
    <property type="molecule type" value="Genomic_DNA"/>
</dbReference>